<evidence type="ECO:0000256" key="1">
    <source>
        <dbReference type="SAM" id="MobiDB-lite"/>
    </source>
</evidence>
<reference evidence="2 3" key="1">
    <citation type="journal article" date="2014" name="Int. J. Syst. Evol. Microbiol.">
        <title>Complete genome sequence of Corynebacterium casei LMG S-19264T (=DSM 44701T), isolated from a smear-ripened cheese.</title>
        <authorList>
            <consortium name="US DOE Joint Genome Institute (JGI-PGF)"/>
            <person name="Walter F."/>
            <person name="Albersmeier A."/>
            <person name="Kalinowski J."/>
            <person name="Ruckert C."/>
        </authorList>
    </citation>
    <scope>NUCLEOTIDE SEQUENCE [LARGE SCALE GENOMIC DNA]</scope>
    <source>
        <strain evidence="2 3">CGMCC 4.7111</strain>
    </source>
</reference>
<name>A0A917YGU5_9ACTN</name>
<dbReference type="EMBL" id="BMMM01000031">
    <property type="protein sequence ID" value="GGN94621.1"/>
    <property type="molecule type" value="Genomic_DNA"/>
</dbReference>
<keyword evidence="3" id="KW-1185">Reference proteome</keyword>
<gene>
    <name evidence="2" type="ORF">GCM10011579_094290</name>
</gene>
<proteinExistence type="predicted"/>
<evidence type="ECO:0000313" key="2">
    <source>
        <dbReference type="EMBL" id="GGN94621.1"/>
    </source>
</evidence>
<feature type="region of interest" description="Disordered" evidence="1">
    <location>
        <begin position="1"/>
        <end position="51"/>
    </location>
</feature>
<comment type="caution">
    <text evidence="2">The sequence shown here is derived from an EMBL/GenBank/DDBJ whole genome shotgun (WGS) entry which is preliminary data.</text>
</comment>
<dbReference type="AlphaFoldDB" id="A0A917YGU5"/>
<dbReference type="Proteomes" id="UP000600365">
    <property type="component" value="Unassembled WGS sequence"/>
</dbReference>
<accession>A0A917YGU5</accession>
<protein>
    <submittedName>
        <fullName evidence="2">Uncharacterized protein</fullName>
    </submittedName>
</protein>
<organism evidence="2 3">
    <name type="scientific">Streptomyces albiflavescens</name>
    <dbReference type="NCBI Taxonomy" id="1623582"/>
    <lineage>
        <taxon>Bacteria</taxon>
        <taxon>Bacillati</taxon>
        <taxon>Actinomycetota</taxon>
        <taxon>Actinomycetes</taxon>
        <taxon>Kitasatosporales</taxon>
        <taxon>Streptomycetaceae</taxon>
        <taxon>Streptomyces</taxon>
    </lineage>
</organism>
<evidence type="ECO:0000313" key="3">
    <source>
        <dbReference type="Proteomes" id="UP000600365"/>
    </source>
</evidence>
<sequence length="75" mass="7653">MDTGAADSRGISTSTGTGTGTGTADGRGTRTRTDTAGWRGTGTDAAGWRGTDLRSHAGSVTLGRWECGNSCWSAW</sequence>
<feature type="compositionally biased region" description="Low complexity" evidence="1">
    <location>
        <begin position="34"/>
        <end position="48"/>
    </location>
</feature>